<dbReference type="Proteomes" id="UP000683925">
    <property type="component" value="Unassembled WGS sequence"/>
</dbReference>
<proteinExistence type="predicted"/>
<dbReference type="OrthoDB" id="10373148at2759"/>
<dbReference type="EMBL" id="CAJJDP010000057">
    <property type="protein sequence ID" value="CAD8171443.1"/>
    <property type="molecule type" value="Genomic_DNA"/>
</dbReference>
<evidence type="ECO:0000313" key="1">
    <source>
        <dbReference type="EMBL" id="CAD8171443.1"/>
    </source>
</evidence>
<sequence length="84" mass="9943">MASSTISLSNVYQLSILMPRQQVNKLQMFPDILKQKLLKEVTNKLFIQKRMAMASLMRKLANQFQINQRIMLRLESLQQNEIIY</sequence>
<gene>
    <name evidence="1" type="ORF">POCTA_138.1.T0580136</name>
</gene>
<dbReference type="AlphaFoldDB" id="A0A8S1V4Y1"/>
<dbReference type="OMA" id="KRMEMAF"/>
<comment type="caution">
    <text evidence="1">The sequence shown here is derived from an EMBL/GenBank/DDBJ whole genome shotgun (WGS) entry which is preliminary data.</text>
</comment>
<reference evidence="1" key="1">
    <citation type="submission" date="2021-01" db="EMBL/GenBank/DDBJ databases">
        <authorList>
            <consortium name="Genoscope - CEA"/>
            <person name="William W."/>
        </authorList>
    </citation>
    <scope>NUCLEOTIDE SEQUENCE</scope>
</reference>
<keyword evidence="2" id="KW-1185">Reference proteome</keyword>
<organism evidence="1 2">
    <name type="scientific">Paramecium octaurelia</name>
    <dbReference type="NCBI Taxonomy" id="43137"/>
    <lineage>
        <taxon>Eukaryota</taxon>
        <taxon>Sar</taxon>
        <taxon>Alveolata</taxon>
        <taxon>Ciliophora</taxon>
        <taxon>Intramacronucleata</taxon>
        <taxon>Oligohymenophorea</taxon>
        <taxon>Peniculida</taxon>
        <taxon>Parameciidae</taxon>
        <taxon>Paramecium</taxon>
    </lineage>
</organism>
<name>A0A8S1V4Y1_PAROT</name>
<evidence type="ECO:0000313" key="2">
    <source>
        <dbReference type="Proteomes" id="UP000683925"/>
    </source>
</evidence>
<protein>
    <submittedName>
        <fullName evidence="1">Uncharacterized protein</fullName>
    </submittedName>
</protein>
<accession>A0A8S1V4Y1</accession>